<organism evidence="1 2">
    <name type="scientific">Avena sativa</name>
    <name type="common">Oat</name>
    <dbReference type="NCBI Taxonomy" id="4498"/>
    <lineage>
        <taxon>Eukaryota</taxon>
        <taxon>Viridiplantae</taxon>
        <taxon>Streptophyta</taxon>
        <taxon>Embryophyta</taxon>
        <taxon>Tracheophyta</taxon>
        <taxon>Spermatophyta</taxon>
        <taxon>Magnoliopsida</taxon>
        <taxon>Liliopsida</taxon>
        <taxon>Poales</taxon>
        <taxon>Poaceae</taxon>
        <taxon>BOP clade</taxon>
        <taxon>Pooideae</taxon>
        <taxon>Poodae</taxon>
        <taxon>Poeae</taxon>
        <taxon>Poeae Chloroplast Group 1 (Aveneae type)</taxon>
        <taxon>Aveninae</taxon>
        <taxon>Avena</taxon>
    </lineage>
</organism>
<keyword evidence="2" id="KW-1185">Reference proteome</keyword>
<dbReference type="EnsemblPlants" id="AVESA.00010b.r2.3CG0455880.1">
    <property type="protein sequence ID" value="AVESA.00010b.r2.3CG0455880.1.CDS"/>
    <property type="gene ID" value="AVESA.00010b.r2.3CG0455880"/>
</dbReference>
<evidence type="ECO:0000313" key="2">
    <source>
        <dbReference type="Proteomes" id="UP001732700"/>
    </source>
</evidence>
<dbReference type="Proteomes" id="UP001732700">
    <property type="component" value="Chromosome 3C"/>
</dbReference>
<evidence type="ECO:0000313" key="1">
    <source>
        <dbReference type="EnsemblPlants" id="AVESA.00010b.r2.3CG0455880.1.CDS"/>
    </source>
</evidence>
<sequence>MAGQDKRISPPTPAVNGEPGAKKARSQQALVPVVKQEPRQDHEREEGEVARSDAPVAAAVAVAASAEALVALAPGPTPQIDMRFDLTLFHCQACLLPLKPPVFKCESGHVICCFCRPGHGEVCGPADIHCGELGAVVSAARVPCAYKSFGCDQYVVYHEAEQHKRACPHAPCSCPEPGCGFKGNLPSLLDHFAAVHARPIIAVRYGRPWNLSLPLKQRWHVVVGQEDQTVFLITLGDLGAAAAALSLVCVRADGAAAAAAGAPQFWCKLSVEHPGGDKDKVVLMASSVGSSTLSNGAPMPGQGMFLGVPHELMSGEALAVSVRIDQVHAVADAASAVAAKTIPPPPARTARKFH</sequence>
<proteinExistence type="predicted"/>
<protein>
    <submittedName>
        <fullName evidence="1">Uncharacterized protein</fullName>
    </submittedName>
</protein>
<accession>A0ACD5VMZ5</accession>
<name>A0ACD5VMZ5_AVESA</name>
<reference evidence="1" key="2">
    <citation type="submission" date="2025-09" db="UniProtKB">
        <authorList>
            <consortium name="EnsemblPlants"/>
        </authorList>
    </citation>
    <scope>IDENTIFICATION</scope>
</reference>
<reference evidence="1" key="1">
    <citation type="submission" date="2021-05" db="EMBL/GenBank/DDBJ databases">
        <authorList>
            <person name="Scholz U."/>
            <person name="Mascher M."/>
            <person name="Fiebig A."/>
        </authorList>
    </citation>
    <scope>NUCLEOTIDE SEQUENCE [LARGE SCALE GENOMIC DNA]</scope>
</reference>